<accession>A0A1I0S3H8</accession>
<dbReference type="AlphaFoldDB" id="A0A1I0S3H8"/>
<organism evidence="1 2">
    <name type="scientific">Chryseobacterium wanjuense</name>
    <dbReference type="NCBI Taxonomy" id="356305"/>
    <lineage>
        <taxon>Bacteria</taxon>
        <taxon>Pseudomonadati</taxon>
        <taxon>Bacteroidota</taxon>
        <taxon>Flavobacteriia</taxon>
        <taxon>Flavobacteriales</taxon>
        <taxon>Weeksellaceae</taxon>
        <taxon>Chryseobacterium group</taxon>
        <taxon>Chryseobacterium</taxon>
    </lineage>
</organism>
<keyword evidence="2" id="KW-1185">Reference proteome</keyword>
<reference evidence="2" key="1">
    <citation type="submission" date="2016-10" db="EMBL/GenBank/DDBJ databases">
        <authorList>
            <person name="Varghese N."/>
            <person name="Submissions S."/>
        </authorList>
    </citation>
    <scope>NUCLEOTIDE SEQUENCE [LARGE SCALE GENOMIC DNA]</scope>
    <source>
        <strain evidence="2">DSM 17724</strain>
    </source>
</reference>
<protein>
    <submittedName>
        <fullName evidence="1">Uncharacterized protein</fullName>
    </submittedName>
</protein>
<name>A0A1I0S3H8_9FLAO</name>
<evidence type="ECO:0000313" key="1">
    <source>
        <dbReference type="EMBL" id="SEW49271.1"/>
    </source>
</evidence>
<evidence type="ECO:0000313" key="2">
    <source>
        <dbReference type="Proteomes" id="UP000199469"/>
    </source>
</evidence>
<dbReference type="Proteomes" id="UP000199469">
    <property type="component" value="Unassembled WGS sequence"/>
</dbReference>
<proteinExistence type="predicted"/>
<dbReference type="EMBL" id="FOIU01000005">
    <property type="protein sequence ID" value="SEW49271.1"/>
    <property type="molecule type" value="Genomic_DNA"/>
</dbReference>
<gene>
    <name evidence="1" type="ORF">SAMN05421841_4080</name>
</gene>
<sequence length="208" mass="25003">MENKYKKVADFEFSEINIGLEETEFIKEYSKLIFNGFFFIKTIESNQEEFRNYLNSIHKPLEDFDINIPFQSATSDAKDFIYHLINNETLRRISLYFYEDSDFFTIATQYTSLENFRKLPIAEMNKLKLQRYLFEIAKEGSVYEEWKSSDRLTSKMINDFLVKLFQNDNYRIFNIGDWSGYDMGFYICFLLIDLDKAQITFFAKDDYD</sequence>